<keyword evidence="10" id="KW-0448">Lipopolysaccharide biosynthesis</keyword>
<comment type="similarity">
    <text evidence="3">Belongs to the KdsC family.</text>
</comment>
<evidence type="ECO:0000313" key="14">
    <source>
        <dbReference type="Proteomes" id="UP000494245"/>
    </source>
</evidence>
<dbReference type="GO" id="GO:0019143">
    <property type="term" value="F:3-deoxy-manno-octulosonate-8-phosphatase activity"/>
    <property type="evidence" value="ECO:0007669"/>
    <property type="project" value="UniProtKB-EC"/>
</dbReference>
<feature type="binding site" evidence="12">
    <location>
        <position position="122"/>
    </location>
    <ligand>
        <name>Mg(2+)</name>
        <dbReference type="ChEBI" id="CHEBI:18420"/>
    </ligand>
</feature>
<comment type="catalytic activity">
    <reaction evidence="1">
        <text>3-deoxy-alpha-D-manno-2-octulosonate-8-phosphate + H2O = 3-deoxy-alpha-D-manno-oct-2-ulosonate + phosphate</text>
        <dbReference type="Rhea" id="RHEA:11500"/>
        <dbReference type="ChEBI" id="CHEBI:15377"/>
        <dbReference type="ChEBI" id="CHEBI:43474"/>
        <dbReference type="ChEBI" id="CHEBI:85985"/>
        <dbReference type="ChEBI" id="CHEBI:85986"/>
        <dbReference type="EC" id="3.1.3.45"/>
    </reaction>
</comment>
<evidence type="ECO:0000256" key="5">
    <source>
        <dbReference type="ARBA" id="ARBA00013066"/>
    </source>
</evidence>
<keyword evidence="7 12" id="KW-0479">Metal-binding</keyword>
<dbReference type="InterPro" id="IPR036412">
    <property type="entry name" value="HAD-like_sf"/>
</dbReference>
<keyword evidence="8 13" id="KW-0378">Hydrolase</keyword>
<evidence type="ECO:0000256" key="2">
    <source>
        <dbReference type="ARBA" id="ARBA00001946"/>
    </source>
</evidence>
<dbReference type="EC" id="3.1.3.45" evidence="5"/>
<comment type="caution">
    <text evidence="13">The sequence shown here is derived from an EMBL/GenBank/DDBJ whole genome shotgun (WGS) entry which is preliminary data.</text>
</comment>
<feature type="binding site" evidence="12">
    <location>
        <position position="29"/>
    </location>
    <ligand>
        <name>Mg(2+)</name>
        <dbReference type="ChEBI" id="CHEBI:18420"/>
    </ligand>
</feature>
<sequence length="186" mass="20579">MRPFKRPARPGLSRRALALARDVRLLVLDVDGVLTDNRLWLDEQGQSLKCFSIPDGMGLKLLERAGIEVAALSGLPNHQAEERLRQLGVTAFHGGHLRKLPVLERILSERGLDFPHLAYMGDDWLDAAPMRRAGLPMAPADAQPEILRLAAWVSRLPGGHGAVRDAVRLLLTAQGKREALWRDIAL</sequence>
<dbReference type="Proteomes" id="UP000494245">
    <property type="component" value="Unassembled WGS sequence"/>
</dbReference>
<comment type="subunit">
    <text evidence="4">Homotetramer.</text>
</comment>
<dbReference type="InterPro" id="IPR010023">
    <property type="entry name" value="KdsC_fam"/>
</dbReference>
<dbReference type="PANTHER" id="PTHR21485:SF6">
    <property type="entry name" value="N-ACYLNEURAMINATE CYTIDYLYLTRANSFERASE-RELATED"/>
    <property type="match status" value="1"/>
</dbReference>
<dbReference type="PIRSF" id="PIRSF006118">
    <property type="entry name" value="KDO8-P_Ptase"/>
    <property type="match status" value="1"/>
</dbReference>
<evidence type="ECO:0000256" key="11">
    <source>
        <dbReference type="ARBA" id="ARBA00031051"/>
    </source>
</evidence>
<dbReference type="SUPFAM" id="SSF56784">
    <property type="entry name" value="HAD-like"/>
    <property type="match status" value="1"/>
</dbReference>
<proteinExistence type="inferred from homology"/>
<name>A0A6V8LZT3_9BACT</name>
<dbReference type="PANTHER" id="PTHR21485">
    <property type="entry name" value="HAD SUPERFAMILY MEMBERS CMAS AND KDSC"/>
    <property type="match status" value="1"/>
</dbReference>
<accession>A0A6V8LZT3</accession>
<dbReference type="GO" id="GO:0046872">
    <property type="term" value="F:metal ion binding"/>
    <property type="evidence" value="ECO:0007669"/>
    <property type="project" value="UniProtKB-KW"/>
</dbReference>
<evidence type="ECO:0000256" key="3">
    <source>
        <dbReference type="ARBA" id="ARBA00005893"/>
    </source>
</evidence>
<evidence type="ECO:0000256" key="6">
    <source>
        <dbReference type="ARBA" id="ARBA00020092"/>
    </source>
</evidence>
<dbReference type="SFLD" id="SFLDG01138">
    <property type="entry name" value="C1.6.2:_Deoxy-d-mannose-octulo"/>
    <property type="match status" value="1"/>
</dbReference>
<evidence type="ECO:0000256" key="4">
    <source>
        <dbReference type="ARBA" id="ARBA00011881"/>
    </source>
</evidence>
<evidence type="ECO:0000256" key="1">
    <source>
        <dbReference type="ARBA" id="ARBA00000898"/>
    </source>
</evidence>
<evidence type="ECO:0000313" key="13">
    <source>
        <dbReference type="EMBL" id="GFK95137.1"/>
    </source>
</evidence>
<evidence type="ECO:0000256" key="9">
    <source>
        <dbReference type="ARBA" id="ARBA00022842"/>
    </source>
</evidence>
<dbReference type="RefSeq" id="WP_173085880.1">
    <property type="nucleotide sequence ID" value="NZ_BLTE01000014.1"/>
</dbReference>
<organism evidence="13 14">
    <name type="scientific">Fundidesulfovibrio magnetotacticus</name>
    <dbReference type="NCBI Taxonomy" id="2730080"/>
    <lineage>
        <taxon>Bacteria</taxon>
        <taxon>Pseudomonadati</taxon>
        <taxon>Thermodesulfobacteriota</taxon>
        <taxon>Desulfovibrionia</taxon>
        <taxon>Desulfovibrionales</taxon>
        <taxon>Desulfovibrionaceae</taxon>
        <taxon>Fundidesulfovibrio</taxon>
    </lineage>
</organism>
<dbReference type="NCBIfam" id="TIGR01670">
    <property type="entry name" value="KdsC-phosphatas"/>
    <property type="match status" value="1"/>
</dbReference>
<feature type="binding site" evidence="12">
    <location>
        <position position="31"/>
    </location>
    <ligand>
        <name>substrate</name>
    </ligand>
</feature>
<protein>
    <recommendedName>
        <fullName evidence="6">3-deoxy-D-manno-octulosonate 8-phosphate phosphatase KdsC</fullName>
        <ecNumber evidence="5">3.1.3.45</ecNumber>
    </recommendedName>
    <alternativeName>
        <fullName evidence="11">KDO 8-P phosphatase</fullName>
    </alternativeName>
</protein>
<dbReference type="InterPro" id="IPR050793">
    <property type="entry name" value="CMP-NeuNAc_synthase"/>
</dbReference>
<comment type="cofactor">
    <cofactor evidence="2 12">
        <name>Mg(2+)</name>
        <dbReference type="ChEBI" id="CHEBI:18420"/>
    </cofactor>
</comment>
<evidence type="ECO:0000256" key="12">
    <source>
        <dbReference type="PIRSR" id="PIRSR006118-2"/>
    </source>
</evidence>
<reference evidence="13 14" key="2">
    <citation type="submission" date="2020-05" db="EMBL/GenBank/DDBJ databases">
        <title>Draft genome sequence of Desulfovibrio sp. strainFSS-1.</title>
        <authorList>
            <person name="Shimoshige H."/>
            <person name="Kobayashi H."/>
            <person name="Maekawa T."/>
        </authorList>
    </citation>
    <scope>NUCLEOTIDE SEQUENCE [LARGE SCALE GENOMIC DNA]</scope>
    <source>
        <strain evidence="13 14">SIID29052-01</strain>
    </source>
</reference>
<keyword evidence="14" id="KW-1185">Reference proteome</keyword>
<dbReference type="InterPro" id="IPR023214">
    <property type="entry name" value="HAD_sf"/>
</dbReference>
<dbReference type="GO" id="GO:0009103">
    <property type="term" value="P:lipopolysaccharide biosynthetic process"/>
    <property type="evidence" value="ECO:0007669"/>
    <property type="project" value="UniProtKB-KW"/>
</dbReference>
<evidence type="ECO:0000256" key="8">
    <source>
        <dbReference type="ARBA" id="ARBA00022801"/>
    </source>
</evidence>
<dbReference type="AlphaFoldDB" id="A0A6V8LZT3"/>
<dbReference type="EMBL" id="BLTE01000014">
    <property type="protein sequence ID" value="GFK95137.1"/>
    <property type="molecule type" value="Genomic_DNA"/>
</dbReference>
<reference evidence="13 14" key="1">
    <citation type="submission" date="2020-04" db="EMBL/GenBank/DDBJ databases">
        <authorList>
            <consortium name="Desulfovibrio sp. FSS-1 genome sequencing consortium"/>
            <person name="Shimoshige H."/>
            <person name="Kobayashi H."/>
            <person name="Maekawa T."/>
        </authorList>
    </citation>
    <scope>NUCLEOTIDE SEQUENCE [LARGE SCALE GENOMIC DNA]</scope>
    <source>
        <strain evidence="13 14">SIID29052-01</strain>
    </source>
</reference>
<evidence type="ECO:0000256" key="7">
    <source>
        <dbReference type="ARBA" id="ARBA00022723"/>
    </source>
</evidence>
<keyword evidence="9 12" id="KW-0460">Magnesium</keyword>
<dbReference type="GO" id="GO:0008781">
    <property type="term" value="F:N-acylneuraminate cytidylyltransferase activity"/>
    <property type="evidence" value="ECO:0007669"/>
    <property type="project" value="TreeGrafter"/>
</dbReference>
<gene>
    <name evidence="13" type="primary">kdsC</name>
    <name evidence="13" type="ORF">NNJEOMEG_02995</name>
</gene>
<dbReference type="SFLD" id="SFLDG01136">
    <property type="entry name" value="C1.6:_Phosphoserine_Phosphatas"/>
    <property type="match status" value="1"/>
</dbReference>
<dbReference type="SFLD" id="SFLDS00003">
    <property type="entry name" value="Haloacid_Dehalogenase"/>
    <property type="match status" value="1"/>
</dbReference>
<dbReference type="Gene3D" id="3.40.50.1000">
    <property type="entry name" value="HAD superfamily/HAD-like"/>
    <property type="match status" value="1"/>
</dbReference>
<evidence type="ECO:0000256" key="10">
    <source>
        <dbReference type="ARBA" id="ARBA00022985"/>
    </source>
</evidence>